<feature type="domain" description="DUF1618" evidence="1">
    <location>
        <begin position="197"/>
        <end position="364"/>
    </location>
</feature>
<keyword evidence="3" id="KW-1185">Reference proteome</keyword>
<dbReference type="Pfam" id="PF07762">
    <property type="entry name" value="DUF1618"/>
    <property type="match status" value="1"/>
</dbReference>
<organism evidence="2 3">
    <name type="scientific">Oryza meyeriana var. granulata</name>
    <dbReference type="NCBI Taxonomy" id="110450"/>
    <lineage>
        <taxon>Eukaryota</taxon>
        <taxon>Viridiplantae</taxon>
        <taxon>Streptophyta</taxon>
        <taxon>Embryophyta</taxon>
        <taxon>Tracheophyta</taxon>
        <taxon>Spermatophyta</taxon>
        <taxon>Magnoliopsida</taxon>
        <taxon>Liliopsida</taxon>
        <taxon>Poales</taxon>
        <taxon>Poaceae</taxon>
        <taxon>BOP clade</taxon>
        <taxon>Oryzoideae</taxon>
        <taxon>Oryzeae</taxon>
        <taxon>Oryzinae</taxon>
        <taxon>Oryza</taxon>
        <taxon>Oryza meyeriana</taxon>
    </lineage>
</organism>
<sequence>MERRPDWILLSAVAVAGRHSNSSTARDSTRNGNTIEVSLSLGHPPLHPSILFVHSSDMNLSVPPNIVCAVDNLLLLSVNLRSGRSSLSPNTQDYFVYRAHPSCPSLQLLRRPHPYFNKRDVGLLPRSDGQYTVAVLIPTVNLNQYRFHLFHSDKEHWSSSMLSVEEPQIEFPVNIPRGRHLTSAVITIGGEGGTMGWVDLWHGMLLCDVLDPKPSLRALPLPLPPLKEQELSYNDGNGPPFGIGAGWQRRGITFVRDNGCLKLVHLEISEVRRPGYDNETRAPSFRVDDWVLTTWSNTRMTNSYEDWHQDYVVQASDIRIDNPAISQVLQSGLLVQHTPQDEQLALQNLSMAHPVPCVSGEDVVHVVARKKYMHPKAWILAVDMVNGKLQAVEEFGAQRHPSFITYFPSIISKYMSEATTPGCWFPFSSEQTHKEQLHVGLKPIGKDAEEWNDKASAVGDGMEAA</sequence>
<dbReference type="AlphaFoldDB" id="A0A6G1C2Y6"/>
<dbReference type="PANTHER" id="PTHR33074:SF72">
    <property type="entry name" value="DUF1618 DOMAIN-CONTAINING PROTEIN"/>
    <property type="match status" value="1"/>
</dbReference>
<dbReference type="Proteomes" id="UP000479710">
    <property type="component" value="Unassembled WGS sequence"/>
</dbReference>
<comment type="caution">
    <text evidence="2">The sequence shown here is derived from an EMBL/GenBank/DDBJ whole genome shotgun (WGS) entry which is preliminary data.</text>
</comment>
<dbReference type="PANTHER" id="PTHR33074">
    <property type="entry name" value="EXPRESSED PROTEIN-RELATED"/>
    <property type="match status" value="1"/>
</dbReference>
<evidence type="ECO:0000313" key="2">
    <source>
        <dbReference type="EMBL" id="KAF0895025.1"/>
    </source>
</evidence>
<name>A0A6G1C2Y6_9ORYZ</name>
<reference evidence="2 3" key="1">
    <citation type="submission" date="2019-11" db="EMBL/GenBank/DDBJ databases">
        <title>Whole genome sequence of Oryza granulata.</title>
        <authorList>
            <person name="Li W."/>
        </authorList>
    </citation>
    <scope>NUCLEOTIDE SEQUENCE [LARGE SCALE GENOMIC DNA]</scope>
    <source>
        <strain evidence="3">cv. Menghai</strain>
        <tissue evidence="2">Leaf</tissue>
    </source>
</reference>
<evidence type="ECO:0000313" key="3">
    <source>
        <dbReference type="Proteomes" id="UP000479710"/>
    </source>
</evidence>
<gene>
    <name evidence="2" type="ORF">E2562_005012</name>
</gene>
<protein>
    <recommendedName>
        <fullName evidence="1">DUF1618 domain-containing protein</fullName>
    </recommendedName>
</protein>
<dbReference type="OrthoDB" id="661431at2759"/>
<evidence type="ECO:0000259" key="1">
    <source>
        <dbReference type="Pfam" id="PF07762"/>
    </source>
</evidence>
<dbReference type="EMBL" id="SPHZ02000010">
    <property type="protein sequence ID" value="KAF0895025.1"/>
    <property type="molecule type" value="Genomic_DNA"/>
</dbReference>
<accession>A0A6G1C2Y6</accession>
<proteinExistence type="predicted"/>
<dbReference type="InterPro" id="IPR011676">
    <property type="entry name" value="DUF1618"/>
</dbReference>